<dbReference type="Proteomes" id="UP000070412">
    <property type="component" value="Unassembled WGS sequence"/>
</dbReference>
<dbReference type="EMBL" id="WVUK01000014">
    <property type="protein sequence ID" value="KAF7496247.1"/>
    <property type="molecule type" value="Genomic_DNA"/>
</dbReference>
<protein>
    <recommendedName>
        <fullName evidence="5">Peptidase S1 domain-containing protein</fullName>
    </recommendedName>
</protein>
<evidence type="ECO:0000313" key="4">
    <source>
        <dbReference type="Proteomes" id="UP000070412"/>
    </source>
</evidence>
<dbReference type="Gene3D" id="2.40.10.10">
    <property type="entry name" value="Trypsin-like serine proteases"/>
    <property type="match status" value="1"/>
</dbReference>
<evidence type="ECO:0000256" key="1">
    <source>
        <dbReference type="SAM" id="Phobius"/>
    </source>
</evidence>
<reference evidence="3" key="3">
    <citation type="submission" date="2022-06" db="UniProtKB">
        <authorList>
            <consortium name="EnsemblMetazoa"/>
        </authorList>
    </citation>
    <scope>IDENTIFICATION</scope>
</reference>
<evidence type="ECO:0000313" key="2">
    <source>
        <dbReference type="EMBL" id="KAF7496247.1"/>
    </source>
</evidence>
<keyword evidence="4" id="KW-1185">Reference proteome</keyword>
<feature type="transmembrane region" description="Helical" evidence="1">
    <location>
        <begin position="9"/>
        <end position="27"/>
    </location>
</feature>
<dbReference type="InterPro" id="IPR043504">
    <property type="entry name" value="Peptidase_S1_PA_chymotrypsin"/>
</dbReference>
<keyword evidence="1" id="KW-1133">Transmembrane helix</keyword>
<organism evidence="2">
    <name type="scientific">Sarcoptes scabiei</name>
    <name type="common">Itch mite</name>
    <name type="synonym">Acarus scabiei</name>
    <dbReference type="NCBI Taxonomy" id="52283"/>
    <lineage>
        <taxon>Eukaryota</taxon>
        <taxon>Metazoa</taxon>
        <taxon>Ecdysozoa</taxon>
        <taxon>Arthropoda</taxon>
        <taxon>Chelicerata</taxon>
        <taxon>Arachnida</taxon>
        <taxon>Acari</taxon>
        <taxon>Acariformes</taxon>
        <taxon>Sarcoptiformes</taxon>
        <taxon>Astigmata</taxon>
        <taxon>Psoroptidia</taxon>
        <taxon>Sarcoptoidea</taxon>
        <taxon>Sarcoptidae</taxon>
        <taxon>Sarcoptinae</taxon>
        <taxon>Sarcoptes</taxon>
    </lineage>
</organism>
<dbReference type="SUPFAM" id="SSF50494">
    <property type="entry name" value="Trypsin-like serine proteases"/>
    <property type="match status" value="1"/>
</dbReference>
<evidence type="ECO:0008006" key="5">
    <source>
        <dbReference type="Google" id="ProtNLM"/>
    </source>
</evidence>
<proteinExistence type="predicted"/>
<reference evidence="2" key="2">
    <citation type="submission" date="2020-01" db="EMBL/GenBank/DDBJ databases">
        <authorList>
            <person name="Korhonen P.K.K."/>
            <person name="Guangxu M.G."/>
            <person name="Wang T.W."/>
            <person name="Stroehlein A.J.S."/>
            <person name="Young N.D."/>
            <person name="Ang C.-S.A."/>
            <person name="Fernando D.W.F."/>
            <person name="Lu H.L."/>
            <person name="Taylor S.T."/>
            <person name="Ehtesham M.E.M."/>
            <person name="Najaraj S.H.N."/>
            <person name="Harsha G.H.G."/>
            <person name="Madugundu A.M."/>
            <person name="Renuse S.R."/>
            <person name="Holt D.H."/>
            <person name="Pandey A.P."/>
            <person name="Papenfuss A.P."/>
            <person name="Gasser R.B.G."/>
            <person name="Fischer K.F."/>
        </authorList>
    </citation>
    <scope>NUCLEOTIDE SEQUENCE</scope>
    <source>
        <strain evidence="2">SSS_KF_BRIS2020</strain>
    </source>
</reference>
<dbReference type="AlphaFoldDB" id="A0A834RGA7"/>
<dbReference type="EnsemblMetazoa" id="SSS_5859s_mrna">
    <property type="protein sequence ID" value="KAF7496247.1"/>
    <property type="gene ID" value="SSS_5859"/>
</dbReference>
<dbReference type="InterPro" id="IPR009003">
    <property type="entry name" value="Peptidase_S1_PA"/>
</dbReference>
<reference evidence="4" key="1">
    <citation type="journal article" date="2020" name="PLoS Negl. Trop. Dis.">
        <title>High-quality nuclear genome for Sarcoptes scabiei-A critical resource for a neglected parasite.</title>
        <authorList>
            <person name="Korhonen P.K."/>
            <person name="Gasser R.B."/>
            <person name="Ma G."/>
            <person name="Wang T."/>
            <person name="Stroehlein A.J."/>
            <person name="Young N.D."/>
            <person name="Ang C.S."/>
            <person name="Fernando D.D."/>
            <person name="Lu H.C."/>
            <person name="Taylor S."/>
            <person name="Reynolds S.L."/>
            <person name="Mofiz E."/>
            <person name="Najaraj S.H."/>
            <person name="Gowda H."/>
            <person name="Madugundu A."/>
            <person name="Renuse S."/>
            <person name="Holt D."/>
            <person name="Pandey A."/>
            <person name="Papenfuss A.T."/>
            <person name="Fischer K."/>
        </authorList>
    </citation>
    <scope>NUCLEOTIDE SEQUENCE [LARGE SCALE GENOMIC DNA]</scope>
</reference>
<keyword evidence="1" id="KW-0812">Transmembrane</keyword>
<gene>
    <name evidence="2" type="ORF">SSS_5859</name>
</gene>
<accession>A0A834RGA7</accession>
<evidence type="ECO:0000313" key="3">
    <source>
        <dbReference type="EnsemblMetazoa" id="KAF7496247.1"/>
    </source>
</evidence>
<sequence length="167" mass="19479">MKIIFITDYRLFTILWIILIAEIYNVINTQFEIDPSFNPRRPERNRIRESLRPYLAAIIQITNSDRLSFVCSATYIDRRYVLTNGFCRIEPPYQSYRVVIGGLDFIANEVPDEHLLEVLHVIDNEIAVMPEFHHQLSHQSNRCMVFGQTLAILLATQSVVQVLNLKN</sequence>
<keyword evidence="1" id="KW-0472">Membrane</keyword>
<name>A0A834RGA7_SARSC</name>